<organism evidence="1 2">
    <name type="scientific">Vibrio parahaemolyticus</name>
    <dbReference type="NCBI Taxonomy" id="670"/>
    <lineage>
        <taxon>Bacteria</taxon>
        <taxon>Pseudomonadati</taxon>
        <taxon>Pseudomonadota</taxon>
        <taxon>Gammaproteobacteria</taxon>
        <taxon>Vibrionales</taxon>
        <taxon>Vibrionaceae</taxon>
        <taxon>Vibrio</taxon>
    </lineage>
</organism>
<evidence type="ECO:0000313" key="2">
    <source>
        <dbReference type="Proteomes" id="UP001253193"/>
    </source>
</evidence>
<name>A0AAW8Q0M3_VIBPH</name>
<accession>A0AAW8Q0M3</accession>
<protein>
    <submittedName>
        <fullName evidence="1">Uncharacterized protein</fullName>
    </submittedName>
</protein>
<dbReference type="SUPFAM" id="SSF52467">
    <property type="entry name" value="DHS-like NAD/FAD-binding domain"/>
    <property type="match status" value="1"/>
</dbReference>
<dbReference type="InterPro" id="IPR029035">
    <property type="entry name" value="DHS-like_NAD/FAD-binding_dom"/>
</dbReference>
<sequence>MINSEQLNNLKKHLNRSASTIFVIGQGIDYRDIVLWKNDDVKSLYSDTINEVRESWHNLLDSGITPVKVPFISNYTNYVSETALIDLASFYILNTSITADVGDCSKNTVTINLNGLLHKGVCKNTGIVKDVKTRDDTDSLIPAFVPMSENYQPFREVVDELEQFIEKQEVRSVIFLGCSGNCPVVESIYNRALIRSAAKDPVFKCVVNPTETYMDDQADLVVRGDAKEFLEYLASTFKDKDAERFF</sequence>
<dbReference type="RefSeq" id="WP_311019610.1">
    <property type="nucleotide sequence ID" value="NZ_JAUHGG010000003.1"/>
</dbReference>
<proteinExistence type="predicted"/>
<comment type="caution">
    <text evidence="1">The sequence shown here is derived from an EMBL/GenBank/DDBJ whole genome shotgun (WGS) entry which is preliminary data.</text>
</comment>
<dbReference type="EMBL" id="JAUHGG010000003">
    <property type="protein sequence ID" value="MDS1820830.1"/>
    <property type="molecule type" value="Genomic_DNA"/>
</dbReference>
<dbReference type="Proteomes" id="UP001253193">
    <property type="component" value="Unassembled WGS sequence"/>
</dbReference>
<gene>
    <name evidence="1" type="ORF">QX249_09200</name>
</gene>
<dbReference type="AlphaFoldDB" id="A0AAW8Q0M3"/>
<evidence type="ECO:0000313" key="1">
    <source>
        <dbReference type="EMBL" id="MDS1820830.1"/>
    </source>
</evidence>
<reference evidence="1" key="1">
    <citation type="submission" date="2023-06" db="EMBL/GenBank/DDBJ databases">
        <title>Genomic Diversity of Vibrio spp. and Metagenomic Analysis of Pathogens in Florida Gulf Coastal Waters Following Hurricane Ian.</title>
        <authorList>
            <person name="Brumfield K.D."/>
        </authorList>
    </citation>
    <scope>NUCLEOTIDE SEQUENCE</scope>
    <source>
        <strain evidence="1">WBS2B-138</strain>
    </source>
</reference>